<dbReference type="KEGG" id="amv:ACMV_07110"/>
<sequence length="185" mass="18784">MNRKILPLAAAVVALPAVALAASPAAVPAEIVVVPVAMAPVPFMAAPAIPVALIRQMNEMQRAMQVQMAALEQMAAAPLAPTLAMAGPAALQGGTTRITMVSSGGPSGVCSEQMEIMPGNNGRMHVFVRRSAGCTPQAAALPGPHEGPKALHPSAHAHLPPNALPPPSKIIEADYAVPGRARAEG</sequence>
<keyword evidence="5" id="KW-1185">Reference proteome</keyword>
<gene>
    <name evidence="4" type="ordered locus">ACMV_07110</name>
</gene>
<feature type="compositionally biased region" description="Low complexity" evidence="1">
    <location>
        <begin position="150"/>
        <end position="161"/>
    </location>
</feature>
<dbReference type="EMBL" id="AP012035">
    <property type="protein sequence ID" value="BAJ80058.1"/>
    <property type="molecule type" value="Genomic_DNA"/>
</dbReference>
<dbReference type="RefSeq" id="WP_013639565.1">
    <property type="nucleotide sequence ID" value="NC_015186.1"/>
</dbReference>
<keyword evidence="2" id="KW-0472">Membrane</keyword>
<feature type="region of interest" description="Disordered" evidence="1">
    <location>
        <begin position="137"/>
        <end position="167"/>
    </location>
</feature>
<evidence type="ECO:0000256" key="3">
    <source>
        <dbReference type="SAM" id="SignalP"/>
    </source>
</evidence>
<feature type="chain" id="PRO_5044277873" evidence="3">
    <location>
        <begin position="22"/>
        <end position="185"/>
    </location>
</feature>
<feature type="transmembrane region" description="Helical" evidence="2">
    <location>
        <begin position="31"/>
        <end position="54"/>
    </location>
</feature>
<keyword evidence="2" id="KW-0812">Transmembrane</keyword>
<reference evidence="4 5" key="1">
    <citation type="submission" date="2010-12" db="EMBL/GenBank/DDBJ databases">
        <title>Whole genome sequence of Acidiphilium multivorum AIU301.</title>
        <authorList>
            <person name="Narita-Yamada S."/>
            <person name="Nakamura S."/>
            <person name="Ito N."/>
            <person name="Takarada H."/>
            <person name="Katano Y."/>
            <person name="Nakazawa H."/>
            <person name="Hosoyama A."/>
            <person name="Yamada R."/>
            <person name="Fujita N."/>
        </authorList>
    </citation>
    <scope>NUCLEOTIDE SEQUENCE [LARGE SCALE GENOMIC DNA]</scope>
    <source>
        <strain evidence="5">DSM 11245 / JCM 8867 / AIU301</strain>
    </source>
</reference>
<protein>
    <submittedName>
        <fullName evidence="4">Uncharacterized protein</fullName>
    </submittedName>
</protein>
<keyword evidence="2" id="KW-1133">Transmembrane helix</keyword>
<evidence type="ECO:0000256" key="2">
    <source>
        <dbReference type="SAM" id="Phobius"/>
    </source>
</evidence>
<dbReference type="HOGENOM" id="CLU_095967_0_0_5"/>
<evidence type="ECO:0000256" key="1">
    <source>
        <dbReference type="SAM" id="MobiDB-lite"/>
    </source>
</evidence>
<name>F0J4K6_ACIMA</name>
<dbReference type="Proteomes" id="UP000007100">
    <property type="component" value="Chromosome"/>
</dbReference>
<dbReference type="AlphaFoldDB" id="F0J4K6"/>
<accession>F0J4K6</accession>
<organism evidence="4 5">
    <name type="scientific">Acidiphilium multivorum (strain DSM 11245 / JCM 8867 / NBRC 100883 / AIU 301)</name>
    <dbReference type="NCBI Taxonomy" id="926570"/>
    <lineage>
        <taxon>Bacteria</taxon>
        <taxon>Pseudomonadati</taxon>
        <taxon>Pseudomonadota</taxon>
        <taxon>Alphaproteobacteria</taxon>
        <taxon>Acetobacterales</taxon>
        <taxon>Acidocellaceae</taxon>
        <taxon>Acidiphilium</taxon>
    </lineage>
</organism>
<evidence type="ECO:0000313" key="5">
    <source>
        <dbReference type="Proteomes" id="UP000007100"/>
    </source>
</evidence>
<proteinExistence type="predicted"/>
<feature type="signal peptide" evidence="3">
    <location>
        <begin position="1"/>
        <end position="21"/>
    </location>
</feature>
<evidence type="ECO:0000313" key="4">
    <source>
        <dbReference type="EMBL" id="BAJ80058.1"/>
    </source>
</evidence>
<keyword evidence="3" id="KW-0732">Signal</keyword>